<evidence type="ECO:0000256" key="7">
    <source>
        <dbReference type="ARBA" id="ARBA00022801"/>
    </source>
</evidence>
<keyword evidence="11" id="KW-1185">Reference proteome</keyword>
<evidence type="ECO:0000313" key="11">
    <source>
        <dbReference type="Proteomes" id="UP000887568"/>
    </source>
</evidence>
<evidence type="ECO:0000256" key="5">
    <source>
        <dbReference type="ARBA" id="ARBA00018099"/>
    </source>
</evidence>
<feature type="domain" description="Adenosine deaminase" evidence="9">
    <location>
        <begin position="11"/>
        <end position="346"/>
    </location>
</feature>
<dbReference type="SUPFAM" id="SSF51556">
    <property type="entry name" value="Metallo-dependent hydrolases"/>
    <property type="match status" value="1"/>
</dbReference>
<keyword evidence="7" id="KW-0378">Hydrolase</keyword>
<dbReference type="GeneID" id="119724813"/>
<dbReference type="OMA" id="LGHCCCL"/>
<dbReference type="Proteomes" id="UP000887568">
    <property type="component" value="Unplaced"/>
</dbReference>
<comment type="subcellular location">
    <subcellularLocation>
        <location evidence="2">Cell membrane</location>
        <topology evidence="2">Peripheral membrane protein</topology>
        <orientation evidence="2">Extracellular side</orientation>
    </subcellularLocation>
</comment>
<protein>
    <recommendedName>
        <fullName evidence="5">Adenosine deaminase</fullName>
        <ecNumber evidence="4">3.5.4.4</ecNumber>
    </recommendedName>
</protein>
<dbReference type="AlphaFoldDB" id="A0A913ZJL1"/>
<dbReference type="GO" id="GO:0046872">
    <property type="term" value="F:metal ion binding"/>
    <property type="evidence" value="ECO:0007669"/>
    <property type="project" value="UniProtKB-KW"/>
</dbReference>
<evidence type="ECO:0000313" key="10">
    <source>
        <dbReference type="EnsemblMetazoa" id="XP_038051973.1"/>
    </source>
</evidence>
<dbReference type="InterPro" id="IPR032466">
    <property type="entry name" value="Metal_Hydrolase"/>
</dbReference>
<comment type="similarity">
    <text evidence="3">Belongs to the metallo-dependent hydrolases superfamily. Adenosine and AMP deaminases family.</text>
</comment>
<evidence type="ECO:0000256" key="2">
    <source>
        <dbReference type="ARBA" id="ARBA00004296"/>
    </source>
</evidence>
<dbReference type="NCBIfam" id="TIGR01430">
    <property type="entry name" value="aden_deam"/>
    <property type="match status" value="1"/>
</dbReference>
<evidence type="ECO:0000259" key="9">
    <source>
        <dbReference type="Pfam" id="PF00962"/>
    </source>
</evidence>
<dbReference type="EC" id="3.5.4.4" evidence="4"/>
<accession>A0A913ZJL1</accession>
<dbReference type="GO" id="GO:0009897">
    <property type="term" value="C:external side of plasma membrane"/>
    <property type="evidence" value="ECO:0007669"/>
    <property type="project" value="TreeGrafter"/>
</dbReference>
<dbReference type="GO" id="GO:0009168">
    <property type="term" value="P:purine ribonucleoside monophosphate biosynthetic process"/>
    <property type="evidence" value="ECO:0007669"/>
    <property type="project" value="InterPro"/>
</dbReference>
<evidence type="ECO:0000256" key="6">
    <source>
        <dbReference type="ARBA" id="ARBA00022723"/>
    </source>
</evidence>
<keyword evidence="6" id="KW-0479">Metal-binding</keyword>
<dbReference type="PANTHER" id="PTHR11409">
    <property type="entry name" value="ADENOSINE DEAMINASE"/>
    <property type="match status" value="1"/>
</dbReference>
<reference evidence="10" key="1">
    <citation type="submission" date="2022-11" db="UniProtKB">
        <authorList>
            <consortium name="EnsemblMetazoa"/>
        </authorList>
    </citation>
    <scope>IDENTIFICATION</scope>
</reference>
<dbReference type="EnsemblMetazoa" id="XM_038196045.1">
    <property type="protein sequence ID" value="XP_038051973.1"/>
    <property type="gene ID" value="LOC119724813"/>
</dbReference>
<dbReference type="InterPro" id="IPR006650">
    <property type="entry name" value="A/AMP_deam_AS"/>
</dbReference>
<dbReference type="GO" id="GO:0043103">
    <property type="term" value="P:hypoxanthine salvage"/>
    <property type="evidence" value="ECO:0007669"/>
    <property type="project" value="TreeGrafter"/>
</dbReference>
<dbReference type="GO" id="GO:0005829">
    <property type="term" value="C:cytosol"/>
    <property type="evidence" value="ECO:0007669"/>
    <property type="project" value="TreeGrafter"/>
</dbReference>
<evidence type="ECO:0000256" key="3">
    <source>
        <dbReference type="ARBA" id="ARBA00006676"/>
    </source>
</evidence>
<dbReference type="OrthoDB" id="272271at2759"/>
<organism evidence="10 11">
    <name type="scientific">Patiria miniata</name>
    <name type="common">Bat star</name>
    <name type="synonym">Asterina miniata</name>
    <dbReference type="NCBI Taxonomy" id="46514"/>
    <lineage>
        <taxon>Eukaryota</taxon>
        <taxon>Metazoa</taxon>
        <taxon>Echinodermata</taxon>
        <taxon>Eleutherozoa</taxon>
        <taxon>Asterozoa</taxon>
        <taxon>Asteroidea</taxon>
        <taxon>Valvatacea</taxon>
        <taxon>Valvatida</taxon>
        <taxon>Asterinidae</taxon>
        <taxon>Patiria</taxon>
    </lineage>
</organism>
<name>A0A913ZJL1_PATMI</name>
<dbReference type="PANTHER" id="PTHR11409:SF43">
    <property type="entry name" value="ADENOSINE DEAMINASE"/>
    <property type="match status" value="1"/>
</dbReference>
<evidence type="ECO:0000256" key="8">
    <source>
        <dbReference type="ARBA" id="ARBA00022833"/>
    </source>
</evidence>
<dbReference type="InterPro" id="IPR001365">
    <property type="entry name" value="A_deaminase_dom"/>
</dbReference>
<dbReference type="PROSITE" id="PS00485">
    <property type="entry name" value="A_DEAMINASE"/>
    <property type="match status" value="1"/>
</dbReference>
<dbReference type="InterPro" id="IPR006330">
    <property type="entry name" value="Ado/ade_deaminase"/>
</dbReference>
<dbReference type="RefSeq" id="XP_038051973.1">
    <property type="nucleotide sequence ID" value="XM_038196045.1"/>
</dbReference>
<evidence type="ECO:0000256" key="4">
    <source>
        <dbReference type="ARBA" id="ARBA00012784"/>
    </source>
</evidence>
<dbReference type="GO" id="GO:0004000">
    <property type="term" value="F:adenosine deaminase activity"/>
    <property type="evidence" value="ECO:0007669"/>
    <property type="project" value="TreeGrafter"/>
</dbReference>
<dbReference type="Gene3D" id="3.20.20.140">
    <property type="entry name" value="Metal-dependent hydrolases"/>
    <property type="match status" value="1"/>
</dbReference>
<dbReference type="GO" id="GO:0060169">
    <property type="term" value="P:negative regulation of adenosine receptor signaling pathway"/>
    <property type="evidence" value="ECO:0007669"/>
    <property type="project" value="TreeGrafter"/>
</dbReference>
<dbReference type="Pfam" id="PF00962">
    <property type="entry name" value="A_deaminase"/>
    <property type="match status" value="1"/>
</dbReference>
<evidence type="ECO:0000256" key="1">
    <source>
        <dbReference type="ARBA" id="ARBA00001947"/>
    </source>
</evidence>
<dbReference type="GO" id="GO:0006154">
    <property type="term" value="P:adenosine catabolic process"/>
    <property type="evidence" value="ECO:0007669"/>
    <property type="project" value="TreeGrafter"/>
</dbReference>
<comment type="cofactor">
    <cofactor evidence="1">
        <name>Zn(2+)</name>
        <dbReference type="ChEBI" id="CHEBI:29105"/>
    </cofactor>
</comment>
<proteinExistence type="inferred from homology"/>
<sequence length="353" mass="39480">MDRENRQKESPKVELHIHLAGAVRASTVWELAKKRGVEVPGSNPEELAHIINNFERGDLSSFLKTFGIFSPAFVGDKDALRRIAYEHCEDKANEGVVYFETRVSPHLLSNAQTTYHDKVKDVLSTREAMTSVLEGLEAGQRDFNIKVRVIVATTKHKPEWAAECLQLCKEFSPMTVAMDIVGVEHMPLDPAIIKTFQEAELCGIHRTVHAGEDGPTSAGNVKEAIELLKAERIGHGYHALQDASIYQMVKDLDIHLELCPTSSVYTGSCDPDYSKHPGVRFTKDKINFSLNTDDPLVFRNTINDEFEIAKKYFGLTDQAAIQVTLNAARSTFLPEQGKLELIQQLRAAYNLTE</sequence>
<keyword evidence="8" id="KW-0862">Zinc</keyword>
<dbReference type="GO" id="GO:0046103">
    <property type="term" value="P:inosine biosynthetic process"/>
    <property type="evidence" value="ECO:0007669"/>
    <property type="project" value="TreeGrafter"/>
</dbReference>